<reference evidence="2" key="1">
    <citation type="journal article" date="2021" name="ISME J.">
        <title>Evolutionary origin and ecological implication of a unique nif island in free-living Bradyrhizobium lineages.</title>
        <authorList>
            <person name="Tao J."/>
        </authorList>
    </citation>
    <scope>NUCLEOTIDE SEQUENCE [LARGE SCALE GENOMIC DNA]</scope>
    <source>
        <strain evidence="2">SZCCT0094</strain>
    </source>
</reference>
<organism evidence="1 2">
    <name type="scientific">Bradyrhizobium denitrificans</name>
    <dbReference type="NCBI Taxonomy" id="2734912"/>
    <lineage>
        <taxon>Bacteria</taxon>
        <taxon>Pseudomonadati</taxon>
        <taxon>Pseudomonadota</taxon>
        <taxon>Alphaproteobacteria</taxon>
        <taxon>Hyphomicrobiales</taxon>
        <taxon>Nitrobacteraceae</taxon>
        <taxon>Bradyrhizobium</taxon>
    </lineage>
</organism>
<evidence type="ECO:0000313" key="1">
    <source>
        <dbReference type="EMBL" id="MBR1137438.1"/>
    </source>
</evidence>
<dbReference type="RefSeq" id="WP_012045811.1">
    <property type="nucleotide sequence ID" value="NZ_JABFDP010000056.1"/>
</dbReference>
<sequence length="105" mass="11511">MAKTLVKTTQDGRKVEVIGLAICLEGELEAFELVEVKLHPNRRKIWEAAPDATHMAGRITLTKDEAAIVEGAFAAAQAEILATPAAINERFRIAAMWKAREQGIE</sequence>
<evidence type="ECO:0000313" key="2">
    <source>
        <dbReference type="Proteomes" id="UP001314635"/>
    </source>
</evidence>
<dbReference type="EMBL" id="JAFCLK010000014">
    <property type="protein sequence ID" value="MBR1137438.1"/>
    <property type="molecule type" value="Genomic_DNA"/>
</dbReference>
<proteinExistence type="predicted"/>
<protein>
    <submittedName>
        <fullName evidence="1">Uncharacterized protein</fullName>
    </submittedName>
</protein>
<keyword evidence="2" id="KW-1185">Reference proteome</keyword>
<comment type="caution">
    <text evidence="1">The sequence shown here is derived from an EMBL/GenBank/DDBJ whole genome shotgun (WGS) entry which is preliminary data.</text>
</comment>
<name>A0ABS5G865_9BRAD</name>
<dbReference type="Proteomes" id="UP001314635">
    <property type="component" value="Unassembled WGS sequence"/>
</dbReference>
<gene>
    <name evidence="1" type="ORF">JQ619_16850</name>
</gene>
<accession>A0ABS5G865</accession>